<reference evidence="1 2" key="1">
    <citation type="submission" date="2014-11" db="EMBL/GenBank/DDBJ databases">
        <title>Symbiosis island explosion on the genome of extra-slow-growing strains of soybean bradyrhizobia with massive insertion sequences.</title>
        <authorList>
            <person name="Iida T."/>
            <person name="Minamisawa K."/>
        </authorList>
    </citation>
    <scope>NUCLEOTIDE SEQUENCE [LARGE SCALE GENOMIC DNA]</scope>
    <source>
        <strain evidence="1 2">NK6</strain>
    </source>
</reference>
<dbReference type="Proteomes" id="UP000063308">
    <property type="component" value="Chromosome"/>
</dbReference>
<evidence type="ECO:0000313" key="2">
    <source>
        <dbReference type="Proteomes" id="UP000063308"/>
    </source>
</evidence>
<accession>A0A0E4FWD5</accession>
<organism evidence="1 2">
    <name type="scientific">Bradyrhizobium diazoefficiens</name>
    <dbReference type="NCBI Taxonomy" id="1355477"/>
    <lineage>
        <taxon>Bacteria</taxon>
        <taxon>Pseudomonadati</taxon>
        <taxon>Pseudomonadota</taxon>
        <taxon>Alphaproteobacteria</taxon>
        <taxon>Hyphomicrobiales</taxon>
        <taxon>Nitrobacteraceae</taxon>
        <taxon>Bradyrhizobium</taxon>
    </lineage>
</organism>
<proteinExistence type="predicted"/>
<evidence type="ECO:0000313" key="1">
    <source>
        <dbReference type="EMBL" id="BAR58099.1"/>
    </source>
</evidence>
<protein>
    <submittedName>
        <fullName evidence="1">Uncharacterized protein</fullName>
    </submittedName>
</protein>
<gene>
    <name evidence="1" type="ORF">NK6_4940</name>
</gene>
<dbReference type="AlphaFoldDB" id="A0A0E4FWD5"/>
<name>A0A0E4FWD5_9BRAD</name>
<dbReference type="EMBL" id="AP014685">
    <property type="protein sequence ID" value="BAR58099.1"/>
    <property type="molecule type" value="Genomic_DNA"/>
</dbReference>
<sequence length="53" mass="5776">MHVRHIEAARPQPRRTPSSSDVACVLVAEPLHAGAMLVCCRAQNIKARDLVEA</sequence>